<evidence type="ECO:0000256" key="2">
    <source>
        <dbReference type="ARBA" id="ARBA00022723"/>
    </source>
</evidence>
<evidence type="ECO:0000256" key="4">
    <source>
        <dbReference type="ARBA" id="ARBA00023004"/>
    </source>
</evidence>
<comment type="caution">
    <text evidence="6">The sequence shown here is derived from an EMBL/GenBank/DDBJ whole genome shotgun (WGS) entry which is preliminary data.</text>
</comment>
<dbReference type="GO" id="GO:0051539">
    <property type="term" value="F:4 iron, 4 sulfur cluster binding"/>
    <property type="evidence" value="ECO:0007669"/>
    <property type="project" value="UniProtKB-KW"/>
</dbReference>
<keyword evidence="2" id="KW-0479">Metal-binding</keyword>
<evidence type="ECO:0000313" key="7">
    <source>
        <dbReference type="Proteomes" id="UP000191554"/>
    </source>
</evidence>
<keyword evidence="6" id="KW-0413">Isomerase</keyword>
<evidence type="ECO:0000256" key="5">
    <source>
        <dbReference type="ARBA" id="ARBA00023014"/>
    </source>
</evidence>
<dbReference type="PANTHER" id="PTHR43498:SF1">
    <property type="entry name" value="COB--COM HETERODISULFIDE REDUCTASE IRON-SULFUR SUBUNIT A"/>
    <property type="match status" value="1"/>
</dbReference>
<keyword evidence="3" id="KW-0560">Oxidoreductase</keyword>
<sequence>MKTLQKKYDVVVIGGGPGGIPAAIAASRNGAKVLLVEKNGYLGGNLTIGLPLLGYLDKDGKPVTAGIAQELVDELVKRNACTAHYPCPMHNSVTLYNHEIFKVVAFEMCLNAGVEILLHTEIIHTNVDNGRIKTVTLFGKGYHIIVEAAVFIDASGDGDMGYMAGAAYNMGQKGTGALQPPTLMFTLGNVNTDKTIEFIASDPEQMRLCSTIECDFDKYNAEFFRSNPHHVMVGLRKLFLELKAKGELPVDRDTLIYIKSLIPGEVHINSTRHLGVNGSDVLDLTRSEIEGHLQIPKLVETLKKYVPGFENCYITRIYPSMGIRETRRFAGLCELTEEKIMVGDVPEDTVALGSYIIDIHEGNGAGTIVKRIRPYGIPYGCTVSKDIDNLMFSGRCASLDAVVMSSARVMPTCMAIGEAAGVGAALAVRQDIHPAQVDVSEVRSILRNANVILEPAE</sequence>
<keyword evidence="4" id="KW-0408">Iron</keyword>
<dbReference type="GO" id="GO:0043917">
    <property type="term" value="F:ribose 1,5-bisphosphate isomerase activity"/>
    <property type="evidence" value="ECO:0007669"/>
    <property type="project" value="UniProtKB-EC"/>
</dbReference>
<dbReference type="InterPro" id="IPR039650">
    <property type="entry name" value="HdrA-like"/>
</dbReference>
<dbReference type="GO" id="GO:0016491">
    <property type="term" value="F:oxidoreductase activity"/>
    <property type="evidence" value="ECO:0007669"/>
    <property type="project" value="UniProtKB-KW"/>
</dbReference>
<dbReference type="AlphaFoldDB" id="A0A1V4SMI2"/>
<organism evidence="6 7">
    <name type="scientific">Ruminiclostridium hungatei</name>
    <name type="common">Clostridium hungatei</name>
    <dbReference type="NCBI Taxonomy" id="48256"/>
    <lineage>
        <taxon>Bacteria</taxon>
        <taxon>Bacillati</taxon>
        <taxon>Bacillota</taxon>
        <taxon>Clostridia</taxon>
        <taxon>Eubacteriales</taxon>
        <taxon>Oscillospiraceae</taxon>
        <taxon>Ruminiclostridium</taxon>
    </lineage>
</organism>
<dbReference type="SUPFAM" id="SSF51905">
    <property type="entry name" value="FAD/NAD(P)-binding domain"/>
    <property type="match status" value="1"/>
</dbReference>
<dbReference type="Proteomes" id="UP000191554">
    <property type="component" value="Unassembled WGS sequence"/>
</dbReference>
<dbReference type="EC" id="5.3.1.29" evidence="6"/>
<keyword evidence="1" id="KW-0004">4Fe-4S</keyword>
<dbReference type="STRING" id="48256.CLHUN_09850"/>
<evidence type="ECO:0000256" key="1">
    <source>
        <dbReference type="ARBA" id="ARBA00022485"/>
    </source>
</evidence>
<keyword evidence="5" id="KW-0411">Iron-sulfur</keyword>
<name>A0A1V4SMI2_RUMHU</name>
<accession>A0A1V4SMI2</accession>
<dbReference type="InterPro" id="IPR036188">
    <property type="entry name" value="FAD/NAD-bd_sf"/>
</dbReference>
<dbReference type="Gene3D" id="3.50.50.60">
    <property type="entry name" value="FAD/NAD(P)-binding domain"/>
    <property type="match status" value="1"/>
</dbReference>
<dbReference type="Pfam" id="PF12831">
    <property type="entry name" value="FAD_oxidored"/>
    <property type="match status" value="1"/>
</dbReference>
<dbReference type="OrthoDB" id="9777740at2"/>
<dbReference type="GO" id="GO:0046872">
    <property type="term" value="F:metal ion binding"/>
    <property type="evidence" value="ECO:0007669"/>
    <property type="project" value="UniProtKB-KW"/>
</dbReference>
<protein>
    <submittedName>
        <fullName evidence="6">Putative thiazole biosynthetic enzyme</fullName>
        <ecNumber evidence="6">5.3.1.29</ecNumber>
    </submittedName>
</protein>
<proteinExistence type="predicted"/>
<dbReference type="EMBL" id="MZGX01000005">
    <property type="protein sequence ID" value="OPX45098.1"/>
    <property type="molecule type" value="Genomic_DNA"/>
</dbReference>
<evidence type="ECO:0000313" key="6">
    <source>
        <dbReference type="EMBL" id="OPX45098.1"/>
    </source>
</evidence>
<gene>
    <name evidence="6" type="ORF">CLHUN_09850</name>
</gene>
<evidence type="ECO:0000256" key="3">
    <source>
        <dbReference type="ARBA" id="ARBA00023002"/>
    </source>
</evidence>
<reference evidence="6 7" key="1">
    <citation type="submission" date="2017-03" db="EMBL/GenBank/DDBJ databases">
        <title>Genome sequence of Clostridium hungatei DSM 14427.</title>
        <authorList>
            <person name="Poehlein A."/>
            <person name="Daniel R."/>
        </authorList>
    </citation>
    <scope>NUCLEOTIDE SEQUENCE [LARGE SCALE GENOMIC DNA]</scope>
    <source>
        <strain evidence="6 7">DSM 14427</strain>
    </source>
</reference>
<keyword evidence="7" id="KW-1185">Reference proteome</keyword>
<dbReference type="RefSeq" id="WP_080063440.1">
    <property type="nucleotide sequence ID" value="NZ_MZGX01000005.1"/>
</dbReference>
<dbReference type="PANTHER" id="PTHR43498">
    <property type="entry name" value="FERREDOXIN:COB-COM HETERODISULFIDE REDUCTASE SUBUNIT A"/>
    <property type="match status" value="1"/>
</dbReference>